<dbReference type="EMBL" id="CP038639">
    <property type="protein sequence ID" value="QBY56177.1"/>
    <property type="molecule type" value="Genomic_DNA"/>
</dbReference>
<protein>
    <submittedName>
        <fullName evidence="3">Uncharacterized protein</fullName>
    </submittedName>
</protein>
<geneLocation type="plasmid" evidence="3">
    <name>unnamed4</name>
</geneLocation>
<proteinExistence type="predicted"/>
<name>A0A4P7LU82_9BURK</name>
<feature type="signal peptide" evidence="2">
    <location>
        <begin position="1"/>
        <end position="21"/>
    </location>
</feature>
<dbReference type="RefSeq" id="WP_135707342.1">
    <property type="nucleotide sequence ID" value="NZ_CP038639.1"/>
</dbReference>
<feature type="compositionally biased region" description="Polar residues" evidence="1">
    <location>
        <begin position="225"/>
        <end position="242"/>
    </location>
</feature>
<keyword evidence="2" id="KW-0732">Signal</keyword>
<dbReference type="KEGG" id="cox:E0W60_34530"/>
<evidence type="ECO:0000256" key="1">
    <source>
        <dbReference type="SAM" id="MobiDB-lite"/>
    </source>
</evidence>
<reference evidence="3 4" key="1">
    <citation type="submission" date="2019-03" db="EMBL/GenBank/DDBJ databases">
        <title>Efficiently degradation of phenoxyalkanoic acid herbicides by Cupriavidus oxalaticus strain X32.</title>
        <authorList>
            <person name="Sheng X."/>
        </authorList>
    </citation>
    <scope>NUCLEOTIDE SEQUENCE [LARGE SCALE GENOMIC DNA]</scope>
    <source>
        <strain evidence="3 4">X32</strain>
        <plasmid evidence="3 4">unnamed4</plasmid>
    </source>
</reference>
<keyword evidence="3" id="KW-0614">Plasmid</keyword>
<evidence type="ECO:0000256" key="2">
    <source>
        <dbReference type="SAM" id="SignalP"/>
    </source>
</evidence>
<dbReference type="OrthoDB" id="6019510at2"/>
<accession>A0A4P7LU82</accession>
<dbReference type="AlphaFoldDB" id="A0A4P7LU82"/>
<organism evidence="3 4">
    <name type="scientific">Cupriavidus oxalaticus</name>
    <dbReference type="NCBI Taxonomy" id="96344"/>
    <lineage>
        <taxon>Bacteria</taxon>
        <taxon>Pseudomonadati</taxon>
        <taxon>Pseudomonadota</taxon>
        <taxon>Betaproteobacteria</taxon>
        <taxon>Burkholderiales</taxon>
        <taxon>Burkholderiaceae</taxon>
        <taxon>Cupriavidus</taxon>
    </lineage>
</organism>
<feature type="region of interest" description="Disordered" evidence="1">
    <location>
        <begin position="216"/>
        <end position="242"/>
    </location>
</feature>
<dbReference type="Proteomes" id="UP000295294">
    <property type="component" value="Plasmid unnamed4"/>
</dbReference>
<sequence>MKDLLAMLLGLFLALPFQANAQMQVTADRNLQICLTGKYPSLCNHDLLTSEQRIDVHQAELAANFHRCQQGKFPSLCRHDLLTPEQSKNVADAEHRANLQVCMKGRYPSLCRRELLSAEERKAVAEAEHRANFQTCIAGKYPALCRHQDLTVEEAQAVRAAEHRENQRICARYGNSSLCRKEWLAEDADMRAGSQQQGAADTTANVLPRVQPGTAPLVQKEATPTGPSSAGAPQTSRAKRIPQSSPRCNLFWVGEIGPAGSYVRLSDYSKWNPVTNDDRARVAGWLRGQPLEKCIGRLTNKEAGQTISVQE</sequence>
<gene>
    <name evidence="3" type="ORF">E0W60_34530</name>
</gene>
<evidence type="ECO:0000313" key="3">
    <source>
        <dbReference type="EMBL" id="QBY56177.1"/>
    </source>
</evidence>
<evidence type="ECO:0000313" key="4">
    <source>
        <dbReference type="Proteomes" id="UP000295294"/>
    </source>
</evidence>
<feature type="chain" id="PRO_5020502147" evidence="2">
    <location>
        <begin position="22"/>
        <end position="311"/>
    </location>
</feature>